<proteinExistence type="inferred from homology"/>
<evidence type="ECO:0000256" key="7">
    <source>
        <dbReference type="ARBA" id="ARBA00022691"/>
    </source>
</evidence>
<dbReference type="Gene3D" id="3.40.50.150">
    <property type="entry name" value="Vaccinia Virus protein VP39"/>
    <property type="match status" value="1"/>
</dbReference>
<gene>
    <name evidence="11" type="ORF">HHK36_026230</name>
</gene>
<dbReference type="GO" id="GO:0018064">
    <property type="term" value="F:protein-L-histidine N-tele-methyltransferase activity"/>
    <property type="evidence" value="ECO:0007669"/>
    <property type="project" value="UniProtKB-EC"/>
</dbReference>
<dbReference type="EMBL" id="JABCRI010000020">
    <property type="protein sequence ID" value="KAF8387576.1"/>
    <property type="molecule type" value="Genomic_DNA"/>
</dbReference>
<evidence type="ECO:0000256" key="5">
    <source>
        <dbReference type="ARBA" id="ARBA00022603"/>
    </source>
</evidence>
<dbReference type="OrthoDB" id="1723750at2759"/>
<dbReference type="InterPro" id="IPR019410">
    <property type="entry name" value="Methyltransf_16"/>
</dbReference>
<dbReference type="SUPFAM" id="SSF53335">
    <property type="entry name" value="S-adenosyl-L-methionine-dependent methyltransferases"/>
    <property type="match status" value="1"/>
</dbReference>
<dbReference type="EC" id="2.1.1.85" evidence="3"/>
<comment type="subcellular location">
    <subcellularLocation>
        <location evidence="2">Cytoplasm</location>
    </subcellularLocation>
    <subcellularLocation>
        <location evidence="1">Nucleus</location>
    </subcellularLocation>
</comment>
<evidence type="ECO:0000256" key="10">
    <source>
        <dbReference type="SAM" id="Phobius"/>
    </source>
</evidence>
<dbReference type="AlphaFoldDB" id="A0A834YKY6"/>
<keyword evidence="7" id="KW-0949">S-adenosyl-L-methionine</keyword>
<evidence type="ECO:0000256" key="8">
    <source>
        <dbReference type="ARBA" id="ARBA00023242"/>
    </source>
</evidence>
<evidence type="ECO:0000313" key="12">
    <source>
        <dbReference type="Proteomes" id="UP000655225"/>
    </source>
</evidence>
<dbReference type="Proteomes" id="UP000655225">
    <property type="component" value="Unassembled WGS sequence"/>
</dbReference>
<evidence type="ECO:0000256" key="2">
    <source>
        <dbReference type="ARBA" id="ARBA00004496"/>
    </source>
</evidence>
<comment type="caution">
    <text evidence="11">The sequence shown here is derived from an EMBL/GenBank/DDBJ whole genome shotgun (WGS) entry which is preliminary data.</text>
</comment>
<keyword evidence="4" id="KW-0963">Cytoplasm</keyword>
<keyword evidence="5" id="KW-0489">Methyltransferase</keyword>
<protein>
    <recommendedName>
        <fullName evidence="3">protein-histidine N-methyltransferase</fullName>
        <ecNumber evidence="3">2.1.1.85</ecNumber>
    </recommendedName>
</protein>
<evidence type="ECO:0000256" key="1">
    <source>
        <dbReference type="ARBA" id="ARBA00004123"/>
    </source>
</evidence>
<organism evidence="11 12">
    <name type="scientific">Tetracentron sinense</name>
    <name type="common">Spur-leaf</name>
    <dbReference type="NCBI Taxonomy" id="13715"/>
    <lineage>
        <taxon>Eukaryota</taxon>
        <taxon>Viridiplantae</taxon>
        <taxon>Streptophyta</taxon>
        <taxon>Embryophyta</taxon>
        <taxon>Tracheophyta</taxon>
        <taxon>Spermatophyta</taxon>
        <taxon>Magnoliopsida</taxon>
        <taxon>Trochodendrales</taxon>
        <taxon>Trochodendraceae</taxon>
        <taxon>Tetracentron</taxon>
    </lineage>
</organism>
<comment type="similarity">
    <text evidence="9">Belongs to the methyltransferase superfamily. METTL18 family.</text>
</comment>
<keyword evidence="10" id="KW-1133">Transmembrane helix</keyword>
<dbReference type="PANTHER" id="PTHR14614">
    <property type="entry name" value="HEPATOCELLULAR CARCINOMA-ASSOCIATED ANTIGEN"/>
    <property type="match status" value="1"/>
</dbReference>
<evidence type="ECO:0000313" key="11">
    <source>
        <dbReference type="EMBL" id="KAF8387576.1"/>
    </source>
</evidence>
<name>A0A834YKY6_TETSI</name>
<keyword evidence="12" id="KW-1185">Reference proteome</keyword>
<keyword evidence="10" id="KW-0472">Membrane</keyword>
<sequence>MRIWGQSSAKSVQTPDALNPKDKDCKLTEVYSLKELHDVSEYIAMINLGCGHGLPGIFTCLEGAAVTHFQDFNAEVLRCLTMPNVNANLTKKSQQPFPTNEAQKNTEAKVRFFAGDWSEIHQLLPLVYDNEKGSDCRSEQDPGAGYDIILMSETVYSISSLQNLYGLIKKCMSRPHGVAYLAAKKHYFGVGGGTRRFLSVVEKDGVMEASLIAEVTDGSSNVREFDFGVRGGFRLFISRDLFGYGLWWWAGGLVQFNLVVRKRKRIRNPIACLCPIFRPEMGFSDQNYLEKRQLFLRSYQFCRKRSLVDRIKRSLVRVKRVIWVRLRSAPKLRRLVWLRLRSFGYKYNRRRFHRLISHTYRSSALWSY</sequence>
<evidence type="ECO:0000256" key="4">
    <source>
        <dbReference type="ARBA" id="ARBA00022490"/>
    </source>
</evidence>
<dbReference type="InterPro" id="IPR029063">
    <property type="entry name" value="SAM-dependent_MTases_sf"/>
</dbReference>
<evidence type="ECO:0000256" key="6">
    <source>
        <dbReference type="ARBA" id="ARBA00022679"/>
    </source>
</evidence>
<accession>A0A834YKY6</accession>
<dbReference type="GO" id="GO:0032259">
    <property type="term" value="P:methylation"/>
    <property type="evidence" value="ECO:0007669"/>
    <property type="project" value="UniProtKB-KW"/>
</dbReference>
<keyword evidence="6" id="KW-0808">Transferase</keyword>
<feature type="transmembrane region" description="Helical" evidence="10">
    <location>
        <begin position="241"/>
        <end position="260"/>
    </location>
</feature>
<reference evidence="11 12" key="1">
    <citation type="submission" date="2020-04" db="EMBL/GenBank/DDBJ databases">
        <title>Plant Genome Project.</title>
        <authorList>
            <person name="Zhang R.-G."/>
        </authorList>
    </citation>
    <scope>NUCLEOTIDE SEQUENCE [LARGE SCALE GENOMIC DNA]</scope>
    <source>
        <strain evidence="11">YNK0</strain>
        <tissue evidence="11">Leaf</tissue>
    </source>
</reference>
<keyword evidence="8" id="KW-0539">Nucleus</keyword>
<dbReference type="GO" id="GO:0005634">
    <property type="term" value="C:nucleus"/>
    <property type="evidence" value="ECO:0007669"/>
    <property type="project" value="UniProtKB-SubCell"/>
</dbReference>
<dbReference type="GO" id="GO:0005737">
    <property type="term" value="C:cytoplasm"/>
    <property type="evidence" value="ECO:0007669"/>
    <property type="project" value="UniProtKB-SubCell"/>
</dbReference>
<evidence type="ECO:0000256" key="3">
    <source>
        <dbReference type="ARBA" id="ARBA00012533"/>
    </source>
</evidence>
<evidence type="ECO:0000256" key="9">
    <source>
        <dbReference type="ARBA" id="ARBA00038126"/>
    </source>
</evidence>
<dbReference type="PANTHER" id="PTHR14614:SF39">
    <property type="entry name" value="HISTIDINE PROTEIN METHYLTRANSFERASE 1 HOMOLOG"/>
    <property type="match status" value="1"/>
</dbReference>
<keyword evidence="10" id="KW-0812">Transmembrane</keyword>